<reference evidence="1 2" key="1">
    <citation type="submission" date="2021-06" db="EMBL/GenBank/DDBJ databases">
        <authorList>
            <person name="Palmer J.M."/>
        </authorList>
    </citation>
    <scope>NUCLEOTIDE SEQUENCE [LARGE SCALE GENOMIC DNA]</scope>
    <source>
        <strain evidence="1 2">XR_2019</strain>
        <tissue evidence="1">Muscle</tissue>
    </source>
</reference>
<proteinExistence type="predicted"/>
<gene>
    <name evidence="1" type="ORF">XENORESO_002165</name>
</gene>
<dbReference type="EMBL" id="JAHRIM010041409">
    <property type="protein sequence ID" value="MEQ2267137.1"/>
    <property type="molecule type" value="Genomic_DNA"/>
</dbReference>
<name>A0ABV0WC45_9TELE</name>
<sequence length="189" mass="21008">MLFVPGVCYGDTGNEVETEGNGMLHCKMGSLFAGRSSFHPGESREGLAGVSSGPLVICSDCYDNANIYTRTREYCQYAYLGEDDPLDRALPGLKGGPVDDAHLKDTALEGFMHDQESSVYLPSPEKRYNIKHLKVFLRKVAIIDLVDAQIRLYQTCFYCMSILVIDLSNLQRIFSIDIVNPKVNPQSCL</sequence>
<protein>
    <submittedName>
        <fullName evidence="1">Uncharacterized protein</fullName>
    </submittedName>
</protein>
<evidence type="ECO:0000313" key="2">
    <source>
        <dbReference type="Proteomes" id="UP001444071"/>
    </source>
</evidence>
<evidence type="ECO:0000313" key="1">
    <source>
        <dbReference type="EMBL" id="MEQ2267137.1"/>
    </source>
</evidence>
<keyword evidence="2" id="KW-1185">Reference proteome</keyword>
<dbReference type="Proteomes" id="UP001444071">
    <property type="component" value="Unassembled WGS sequence"/>
</dbReference>
<comment type="caution">
    <text evidence="1">The sequence shown here is derived from an EMBL/GenBank/DDBJ whole genome shotgun (WGS) entry which is preliminary data.</text>
</comment>
<organism evidence="1 2">
    <name type="scientific">Xenotaenia resolanae</name>
    <dbReference type="NCBI Taxonomy" id="208358"/>
    <lineage>
        <taxon>Eukaryota</taxon>
        <taxon>Metazoa</taxon>
        <taxon>Chordata</taxon>
        <taxon>Craniata</taxon>
        <taxon>Vertebrata</taxon>
        <taxon>Euteleostomi</taxon>
        <taxon>Actinopterygii</taxon>
        <taxon>Neopterygii</taxon>
        <taxon>Teleostei</taxon>
        <taxon>Neoteleostei</taxon>
        <taxon>Acanthomorphata</taxon>
        <taxon>Ovalentaria</taxon>
        <taxon>Atherinomorphae</taxon>
        <taxon>Cyprinodontiformes</taxon>
        <taxon>Goodeidae</taxon>
        <taxon>Xenotaenia</taxon>
    </lineage>
</organism>
<accession>A0ABV0WC45</accession>